<feature type="compositionally biased region" description="Acidic residues" evidence="1">
    <location>
        <begin position="68"/>
        <end position="77"/>
    </location>
</feature>
<gene>
    <name evidence="2" type="ORF">PHAECO_LOCUS12628</name>
</gene>
<feature type="compositionally biased region" description="Basic and acidic residues" evidence="1">
    <location>
        <begin position="173"/>
        <end position="191"/>
    </location>
</feature>
<reference evidence="2" key="1">
    <citation type="submission" date="2022-01" db="EMBL/GenBank/DDBJ databases">
        <authorList>
            <person name="King R."/>
        </authorList>
    </citation>
    <scope>NUCLEOTIDE SEQUENCE</scope>
</reference>
<dbReference type="AlphaFoldDB" id="A0A9N9X3L3"/>
<evidence type="ECO:0000256" key="1">
    <source>
        <dbReference type="SAM" id="MobiDB-lite"/>
    </source>
</evidence>
<sequence length="250" mass="28750">MNLPEGYSFIEIEGQFIRNDKDAILVQRDNDQTQYWIHLDPEETESQIAGEHEEESEEILSLDSVSDSQEDLQEDVSEVVPSRIVCDSSNSDKREFIITSAQAENKWKSLARKFKDIKDHNNKTGNAPKAWKYHQMISEIIGDRPNVEPKAGCSSIQLSNTSNSNLRNQLEEKLKEKQKKPQDTSTKEQGVKKKSSKKGGSKSDLLSFLKTHENNLERREKEKLELLKSQHEELKSFMETILKNLNDKES</sequence>
<protein>
    <submittedName>
        <fullName evidence="2">Uncharacterized protein</fullName>
    </submittedName>
</protein>
<proteinExistence type="predicted"/>
<organism evidence="2 3">
    <name type="scientific">Phaedon cochleariae</name>
    <name type="common">Mustard beetle</name>
    <dbReference type="NCBI Taxonomy" id="80249"/>
    <lineage>
        <taxon>Eukaryota</taxon>
        <taxon>Metazoa</taxon>
        <taxon>Ecdysozoa</taxon>
        <taxon>Arthropoda</taxon>
        <taxon>Hexapoda</taxon>
        <taxon>Insecta</taxon>
        <taxon>Pterygota</taxon>
        <taxon>Neoptera</taxon>
        <taxon>Endopterygota</taxon>
        <taxon>Coleoptera</taxon>
        <taxon>Polyphaga</taxon>
        <taxon>Cucujiformia</taxon>
        <taxon>Chrysomeloidea</taxon>
        <taxon>Chrysomelidae</taxon>
        <taxon>Chrysomelinae</taxon>
        <taxon>Chrysomelini</taxon>
        <taxon>Phaedon</taxon>
    </lineage>
</organism>
<feature type="region of interest" description="Disordered" evidence="1">
    <location>
        <begin position="42"/>
        <end position="77"/>
    </location>
</feature>
<evidence type="ECO:0000313" key="2">
    <source>
        <dbReference type="EMBL" id="CAG9825796.1"/>
    </source>
</evidence>
<name>A0A9N9X3L3_PHACE</name>
<feature type="compositionally biased region" description="Basic and acidic residues" evidence="1">
    <location>
        <begin position="210"/>
        <end position="221"/>
    </location>
</feature>
<accession>A0A9N9X3L3</accession>
<keyword evidence="3" id="KW-1185">Reference proteome</keyword>
<dbReference type="EMBL" id="OU896715">
    <property type="protein sequence ID" value="CAG9825796.1"/>
    <property type="molecule type" value="Genomic_DNA"/>
</dbReference>
<dbReference type="OrthoDB" id="6782625at2759"/>
<feature type="region of interest" description="Disordered" evidence="1">
    <location>
        <begin position="173"/>
        <end position="221"/>
    </location>
</feature>
<dbReference type="Proteomes" id="UP001153737">
    <property type="component" value="Chromosome 9"/>
</dbReference>
<evidence type="ECO:0000313" key="3">
    <source>
        <dbReference type="Proteomes" id="UP001153737"/>
    </source>
</evidence>
<reference evidence="2" key="2">
    <citation type="submission" date="2022-10" db="EMBL/GenBank/DDBJ databases">
        <authorList>
            <consortium name="ENA_rothamsted_submissions"/>
            <consortium name="culmorum"/>
            <person name="King R."/>
        </authorList>
    </citation>
    <scope>NUCLEOTIDE SEQUENCE</scope>
</reference>